<reference evidence="2" key="1">
    <citation type="journal article" date="2012" name="Nat. Biotechnol.">
        <title>Reference genome sequence of the model plant Setaria.</title>
        <authorList>
            <person name="Bennetzen J.L."/>
            <person name="Schmutz J."/>
            <person name="Wang H."/>
            <person name="Percifield R."/>
            <person name="Hawkins J."/>
            <person name="Pontaroli A.C."/>
            <person name="Estep M."/>
            <person name="Feng L."/>
            <person name="Vaughn J.N."/>
            <person name="Grimwood J."/>
            <person name="Jenkins J."/>
            <person name="Barry K."/>
            <person name="Lindquist E."/>
            <person name="Hellsten U."/>
            <person name="Deshpande S."/>
            <person name="Wang X."/>
            <person name="Wu X."/>
            <person name="Mitros T."/>
            <person name="Triplett J."/>
            <person name="Yang X."/>
            <person name="Ye C.Y."/>
            <person name="Mauro-Herrera M."/>
            <person name="Wang L."/>
            <person name="Li P."/>
            <person name="Sharma M."/>
            <person name="Sharma R."/>
            <person name="Ronald P.C."/>
            <person name="Panaud O."/>
            <person name="Kellogg E.A."/>
            <person name="Brutnell T.P."/>
            <person name="Doust A.N."/>
            <person name="Tuskan G.A."/>
            <person name="Rokhsar D."/>
            <person name="Devos K.M."/>
        </authorList>
    </citation>
    <scope>NUCLEOTIDE SEQUENCE [LARGE SCALE GENOMIC DNA]</scope>
    <source>
        <strain evidence="2">Yugu1</strain>
    </source>
</reference>
<dbReference type="EMBL" id="CM003531">
    <property type="protein sequence ID" value="RCV21005.1"/>
    <property type="molecule type" value="Genomic_DNA"/>
</dbReference>
<sequence length="222" mass="23966">MRPARPRPSAFHSTSIQDMRAKAEPTEDNRGGAKRGGRARDICFELFAASLPSGVRPRPPTLERSPPCHPCAPTPAPRFPVLRRCPPSLRRLPKIRGHPTSSRHPAPVVRPPAAHAWSRGASSLSTRGSNYGLMEARPSSISVFPANASSSSAAANVRVPSLIREPLQAVRSSSFLCSTRHLTVAAHHMLVQMSERRIFNLDVGLVPLFFAGTDVCSSGIMA</sequence>
<reference evidence="2" key="2">
    <citation type="submission" date="2015-07" db="EMBL/GenBank/DDBJ databases">
        <authorList>
            <person name="Noorani M."/>
        </authorList>
    </citation>
    <scope>NUCLEOTIDE SEQUENCE</scope>
    <source>
        <strain evidence="2">Yugu1</strain>
    </source>
</reference>
<feature type="region of interest" description="Disordered" evidence="1">
    <location>
        <begin position="1"/>
        <end position="37"/>
    </location>
</feature>
<dbReference type="EMBL" id="CM003531">
    <property type="protein sequence ID" value="RCV21003.1"/>
    <property type="molecule type" value="Genomic_DNA"/>
</dbReference>
<evidence type="ECO:0000256" key="1">
    <source>
        <dbReference type="SAM" id="MobiDB-lite"/>
    </source>
</evidence>
<accession>A0A368QSX0</accession>
<feature type="compositionally biased region" description="Basic and acidic residues" evidence="1">
    <location>
        <begin position="19"/>
        <end position="31"/>
    </location>
</feature>
<protein>
    <submittedName>
        <fullName evidence="2">Uncharacterized protein</fullName>
    </submittedName>
</protein>
<feature type="compositionally biased region" description="Low complexity" evidence="1">
    <location>
        <begin position="103"/>
        <end position="114"/>
    </location>
</feature>
<name>A0A368QSX0_SETIT</name>
<dbReference type="AlphaFoldDB" id="A0A368QSX0"/>
<proteinExistence type="predicted"/>
<feature type="region of interest" description="Disordered" evidence="1">
    <location>
        <begin position="92"/>
        <end position="114"/>
    </location>
</feature>
<gene>
    <name evidence="2" type="ORF">SETIT_4G104000v2</name>
</gene>
<dbReference type="EMBL" id="CM003531">
    <property type="protein sequence ID" value="RCV21002.1"/>
    <property type="molecule type" value="Genomic_DNA"/>
</dbReference>
<organism evidence="2">
    <name type="scientific">Setaria italica</name>
    <name type="common">Foxtail millet</name>
    <name type="synonym">Panicum italicum</name>
    <dbReference type="NCBI Taxonomy" id="4555"/>
    <lineage>
        <taxon>Eukaryota</taxon>
        <taxon>Viridiplantae</taxon>
        <taxon>Streptophyta</taxon>
        <taxon>Embryophyta</taxon>
        <taxon>Tracheophyta</taxon>
        <taxon>Spermatophyta</taxon>
        <taxon>Magnoliopsida</taxon>
        <taxon>Liliopsida</taxon>
        <taxon>Poales</taxon>
        <taxon>Poaceae</taxon>
        <taxon>PACMAD clade</taxon>
        <taxon>Panicoideae</taxon>
        <taxon>Panicodae</taxon>
        <taxon>Paniceae</taxon>
        <taxon>Cenchrinae</taxon>
        <taxon>Setaria</taxon>
    </lineage>
</organism>
<evidence type="ECO:0000313" key="2">
    <source>
        <dbReference type="EMBL" id="RCV21002.1"/>
    </source>
</evidence>
<dbReference type="EMBL" id="CM003531">
    <property type="protein sequence ID" value="RCV21001.1"/>
    <property type="molecule type" value="Genomic_DNA"/>
</dbReference>
<dbReference type="EMBL" id="CM003531">
    <property type="protein sequence ID" value="RCV21004.1"/>
    <property type="molecule type" value="Genomic_DNA"/>
</dbReference>